<dbReference type="OrthoDB" id="513575at2"/>
<name>E0UBY4_GLOV7</name>
<dbReference type="Proteomes" id="UP000008206">
    <property type="component" value="Chromosome"/>
</dbReference>
<dbReference type="STRING" id="497965.Cyan7822_3248"/>
<dbReference type="InterPro" id="IPR011335">
    <property type="entry name" value="Restrct_endonuc-II-like"/>
</dbReference>
<reference evidence="3" key="1">
    <citation type="journal article" date="2011" name="MBio">
        <title>Novel metabolic attributes of the genus Cyanothece, comprising a group of unicellular nitrogen-fixing Cyanobacteria.</title>
        <authorList>
            <person name="Bandyopadhyay A."/>
            <person name="Elvitigala T."/>
            <person name="Welsh E."/>
            <person name="Stockel J."/>
            <person name="Liberton M."/>
            <person name="Min H."/>
            <person name="Sherman L.A."/>
            <person name="Pakrasi H.B."/>
        </authorList>
    </citation>
    <scope>NUCLEOTIDE SEQUENCE [LARGE SCALE GENOMIC DNA]</scope>
    <source>
        <strain evidence="3">PCC 7822</strain>
    </source>
</reference>
<dbReference type="KEGG" id="cyj:Cyan7822_3248"/>
<dbReference type="InterPro" id="IPR012296">
    <property type="entry name" value="Nuclease_put_TT1808"/>
</dbReference>
<dbReference type="CDD" id="cd06260">
    <property type="entry name" value="DUF820-like"/>
    <property type="match status" value="1"/>
</dbReference>
<dbReference type="SUPFAM" id="SSF52980">
    <property type="entry name" value="Restriction endonuclease-like"/>
    <property type="match status" value="1"/>
</dbReference>
<dbReference type="InterPro" id="IPR008538">
    <property type="entry name" value="Uma2"/>
</dbReference>
<evidence type="ECO:0000259" key="1">
    <source>
        <dbReference type="Pfam" id="PF05685"/>
    </source>
</evidence>
<dbReference type="AlphaFoldDB" id="E0UBY4"/>
<feature type="domain" description="Putative restriction endonuclease" evidence="1">
    <location>
        <begin position="18"/>
        <end position="188"/>
    </location>
</feature>
<dbReference type="PANTHER" id="PTHR34107:SF7">
    <property type="entry name" value="SLR2092 PROTEIN"/>
    <property type="match status" value="1"/>
</dbReference>
<proteinExistence type="predicted"/>
<protein>
    <recommendedName>
        <fullName evidence="1">Putative restriction endonuclease domain-containing protein</fullName>
    </recommendedName>
</protein>
<dbReference type="RefSeq" id="WP_013323292.1">
    <property type="nucleotide sequence ID" value="NC_014501.1"/>
</dbReference>
<dbReference type="EMBL" id="CP002198">
    <property type="protein sequence ID" value="ADN15199.1"/>
    <property type="molecule type" value="Genomic_DNA"/>
</dbReference>
<dbReference type="Gene3D" id="3.90.1570.10">
    <property type="entry name" value="tt1808, chain A"/>
    <property type="match status" value="1"/>
</dbReference>
<dbReference type="PANTHER" id="PTHR34107">
    <property type="entry name" value="SLL0198 PROTEIN-RELATED"/>
    <property type="match status" value="1"/>
</dbReference>
<accession>E0UBY4</accession>
<dbReference type="eggNOG" id="COG4636">
    <property type="taxonomic scope" value="Bacteria"/>
</dbReference>
<organism evidence="2 3">
    <name type="scientific">Gloeothece verrucosa (strain PCC 7822)</name>
    <name type="common">Cyanothece sp. (strain PCC 7822)</name>
    <dbReference type="NCBI Taxonomy" id="497965"/>
    <lineage>
        <taxon>Bacteria</taxon>
        <taxon>Bacillati</taxon>
        <taxon>Cyanobacteriota</taxon>
        <taxon>Cyanophyceae</taxon>
        <taxon>Oscillatoriophycideae</taxon>
        <taxon>Chroococcales</taxon>
        <taxon>Aphanothecaceae</taxon>
        <taxon>Gloeothece</taxon>
        <taxon>Gloeothece verrucosa</taxon>
    </lineage>
</organism>
<evidence type="ECO:0000313" key="3">
    <source>
        <dbReference type="Proteomes" id="UP000008206"/>
    </source>
</evidence>
<dbReference type="Pfam" id="PF05685">
    <property type="entry name" value="Uma2"/>
    <property type="match status" value="1"/>
</dbReference>
<dbReference type="HOGENOM" id="CLU_076312_3_0_3"/>
<sequence length="193" mass="21804">MMNPLPVYIPPTFKVTDEQFREIAAANRDLRLEKTATGELIVMPPTGGNTGRRNSDLGYQVYAWNKQANLGVVFDSSTAFVLPNGAIRSPDVAWIEREKWDSLTSEQQNEFPPLCPDFVIELRSKSDSLKDLREKMLEYLDNGAKLGWLIDPQNKQVEIYRPLQEVKIFNAPKSLTGEDILPGFVLDLTAIFS</sequence>
<evidence type="ECO:0000313" key="2">
    <source>
        <dbReference type="EMBL" id="ADN15199.1"/>
    </source>
</evidence>
<gene>
    <name evidence="2" type="ordered locus">Cyan7822_3248</name>
</gene>
<keyword evidence="3" id="KW-1185">Reference proteome</keyword>